<evidence type="ECO:0000259" key="6">
    <source>
        <dbReference type="PROSITE" id="PS50931"/>
    </source>
</evidence>
<dbReference type="GO" id="GO:0043565">
    <property type="term" value="F:sequence-specific DNA binding"/>
    <property type="evidence" value="ECO:0007669"/>
    <property type="project" value="TreeGrafter"/>
</dbReference>
<evidence type="ECO:0000256" key="4">
    <source>
        <dbReference type="ARBA" id="ARBA00023163"/>
    </source>
</evidence>
<dbReference type="Gene3D" id="1.10.10.10">
    <property type="entry name" value="Winged helix-like DNA-binding domain superfamily/Winged helix DNA-binding domain"/>
    <property type="match status" value="1"/>
</dbReference>
<dbReference type="Pfam" id="PF00126">
    <property type="entry name" value="HTH_1"/>
    <property type="match status" value="1"/>
</dbReference>
<feature type="domain" description="HTH lysR-type" evidence="6">
    <location>
        <begin position="4"/>
        <end position="61"/>
    </location>
</feature>
<evidence type="ECO:0000256" key="1">
    <source>
        <dbReference type="ARBA" id="ARBA00009437"/>
    </source>
</evidence>
<proteinExistence type="inferred from homology"/>
<dbReference type="FunFam" id="1.10.10.10:FF:000001">
    <property type="entry name" value="LysR family transcriptional regulator"/>
    <property type="match status" value="1"/>
</dbReference>
<comment type="similarity">
    <text evidence="1">Belongs to the LysR transcriptional regulatory family.</text>
</comment>
<evidence type="ECO:0000313" key="8">
    <source>
        <dbReference type="Proteomes" id="UP001060336"/>
    </source>
</evidence>
<dbReference type="EMBL" id="CP102480">
    <property type="protein sequence ID" value="UUX51021.1"/>
    <property type="molecule type" value="Genomic_DNA"/>
</dbReference>
<feature type="compositionally biased region" description="Polar residues" evidence="5">
    <location>
        <begin position="309"/>
        <end position="320"/>
    </location>
</feature>
<dbReference type="Proteomes" id="UP001060336">
    <property type="component" value="Chromosome"/>
</dbReference>
<gene>
    <name evidence="7" type="ORF">NUH88_04850</name>
</gene>
<evidence type="ECO:0000313" key="7">
    <source>
        <dbReference type="EMBL" id="UUX51021.1"/>
    </source>
</evidence>
<dbReference type="PROSITE" id="PS50931">
    <property type="entry name" value="HTH_LYSR"/>
    <property type="match status" value="1"/>
</dbReference>
<evidence type="ECO:0000256" key="3">
    <source>
        <dbReference type="ARBA" id="ARBA00023125"/>
    </source>
</evidence>
<evidence type="ECO:0000256" key="2">
    <source>
        <dbReference type="ARBA" id="ARBA00023015"/>
    </source>
</evidence>
<dbReference type="Gene3D" id="3.40.190.290">
    <property type="match status" value="1"/>
</dbReference>
<dbReference type="InterPro" id="IPR000847">
    <property type="entry name" value="LysR_HTH_N"/>
</dbReference>
<dbReference type="InterPro" id="IPR058163">
    <property type="entry name" value="LysR-type_TF_proteobact-type"/>
</dbReference>
<keyword evidence="3" id="KW-0238">DNA-binding</keyword>
<evidence type="ECO:0000256" key="5">
    <source>
        <dbReference type="SAM" id="MobiDB-lite"/>
    </source>
</evidence>
<dbReference type="InterPro" id="IPR036388">
    <property type="entry name" value="WH-like_DNA-bd_sf"/>
</dbReference>
<dbReference type="GO" id="GO:0006351">
    <property type="term" value="P:DNA-templated transcription"/>
    <property type="evidence" value="ECO:0007669"/>
    <property type="project" value="TreeGrafter"/>
</dbReference>
<organism evidence="7 8">
    <name type="scientific">Nisaea acidiphila</name>
    <dbReference type="NCBI Taxonomy" id="1862145"/>
    <lineage>
        <taxon>Bacteria</taxon>
        <taxon>Pseudomonadati</taxon>
        <taxon>Pseudomonadota</taxon>
        <taxon>Alphaproteobacteria</taxon>
        <taxon>Rhodospirillales</taxon>
        <taxon>Thalassobaculaceae</taxon>
        <taxon>Nisaea</taxon>
    </lineage>
</organism>
<keyword evidence="2" id="KW-0805">Transcription regulation</keyword>
<feature type="region of interest" description="Disordered" evidence="5">
    <location>
        <begin position="298"/>
        <end position="320"/>
    </location>
</feature>
<keyword evidence="4" id="KW-0804">Transcription</keyword>
<sequence length="320" mass="34660">MSRDLLPHLPVILAVARRGGFAAAAKELGMSASAVSHSVRMVEDRLGLPLFARTTRSVSLTDWGQLLVDTAGPSISGLDDALERLKSAQGSVSGLLRLTVAQPFTSMAITPVVKEMLRRYPDLKIELDSDKRFVDIVAGGFDAGVRLGGSIDQDMKTFRLTPPFRTIMAAAPSYIERRGLPNSLEDLANHDCMSYRMPSGGIYDWELESGTGEVRVPSSGSIIVNDWSIALEFALEGLGIIYMFEPMLADELAGGSLVEVLPEASVEETGLFLYYPERTANNPKLRAFIDTARSVLRRRSATGAPDPQASINRSRPSASS</sequence>
<keyword evidence="8" id="KW-1185">Reference proteome</keyword>
<dbReference type="RefSeq" id="WP_257770292.1">
    <property type="nucleotide sequence ID" value="NZ_CP102480.1"/>
</dbReference>
<dbReference type="KEGG" id="naci:NUH88_04850"/>
<dbReference type="SUPFAM" id="SSF53850">
    <property type="entry name" value="Periplasmic binding protein-like II"/>
    <property type="match status" value="1"/>
</dbReference>
<dbReference type="Pfam" id="PF03466">
    <property type="entry name" value="LysR_substrate"/>
    <property type="match status" value="1"/>
</dbReference>
<dbReference type="SUPFAM" id="SSF46785">
    <property type="entry name" value="Winged helix' DNA-binding domain"/>
    <property type="match status" value="1"/>
</dbReference>
<accession>A0A9J7B000</accession>
<dbReference type="GO" id="GO:0003700">
    <property type="term" value="F:DNA-binding transcription factor activity"/>
    <property type="evidence" value="ECO:0007669"/>
    <property type="project" value="InterPro"/>
</dbReference>
<reference evidence="7" key="1">
    <citation type="submission" date="2022-08" db="EMBL/GenBank/DDBJ databases">
        <title>Nisaea acidiphila sp. nov., isolated from a marine algal debris and emended description of the genus Nisaea Urios et al. 2008.</title>
        <authorList>
            <person name="Kwon K."/>
        </authorList>
    </citation>
    <scope>NUCLEOTIDE SEQUENCE</scope>
    <source>
        <strain evidence="7">MEBiC11861</strain>
    </source>
</reference>
<dbReference type="AlphaFoldDB" id="A0A9J7B000"/>
<dbReference type="InterPro" id="IPR005119">
    <property type="entry name" value="LysR_subst-bd"/>
</dbReference>
<protein>
    <submittedName>
        <fullName evidence="7">LysR substrate-binding domain-containing protein</fullName>
    </submittedName>
</protein>
<dbReference type="PANTHER" id="PTHR30537">
    <property type="entry name" value="HTH-TYPE TRANSCRIPTIONAL REGULATOR"/>
    <property type="match status" value="1"/>
</dbReference>
<dbReference type="PANTHER" id="PTHR30537:SF1">
    <property type="entry name" value="HTH-TYPE TRANSCRIPTIONAL REGULATOR PGRR"/>
    <property type="match status" value="1"/>
</dbReference>
<dbReference type="InterPro" id="IPR036390">
    <property type="entry name" value="WH_DNA-bd_sf"/>
</dbReference>
<name>A0A9J7B000_9PROT</name>